<dbReference type="NCBIfam" id="NF003969">
    <property type="entry name" value="PRK05463.1"/>
    <property type="match status" value="1"/>
</dbReference>
<dbReference type="InterPro" id="IPR016938">
    <property type="entry name" value="UPF0317"/>
</dbReference>
<comment type="caution">
    <text evidence="4">The sequence shown here is derived from an EMBL/GenBank/DDBJ whole genome shotgun (WGS) entry which is preliminary data.</text>
</comment>
<dbReference type="RefSeq" id="WP_188400940.1">
    <property type="nucleotide sequence ID" value="NZ_BMCE01000001.1"/>
</dbReference>
<evidence type="ECO:0000313" key="5">
    <source>
        <dbReference type="Proteomes" id="UP001319060"/>
    </source>
</evidence>
<proteinExistence type="inferred from homology"/>
<dbReference type="Gene3D" id="3.30.2040.10">
    <property type="entry name" value="PSTPO5379-like domain"/>
    <property type="match status" value="1"/>
</dbReference>
<keyword evidence="5" id="KW-1185">Reference proteome</keyword>
<dbReference type="InterPro" id="IPR038021">
    <property type="entry name" value="Putative_hydro-lyase"/>
</dbReference>
<protein>
    <recommendedName>
        <fullName evidence="3">Putative hydro-lyase JYA64_15100</fullName>
        <ecNumber evidence="3">4.2.1.-</ecNumber>
    </recommendedName>
</protein>
<gene>
    <name evidence="4" type="ORF">JYA64_15100</name>
</gene>
<dbReference type="HAMAP" id="MF_01830">
    <property type="entry name" value="Hydro_lyase"/>
    <property type="match status" value="1"/>
</dbReference>
<evidence type="ECO:0000256" key="3">
    <source>
        <dbReference type="HAMAP-Rule" id="MF_01830"/>
    </source>
</evidence>
<dbReference type="PIRSF" id="PIRSF029755">
    <property type="entry name" value="UCP029755"/>
    <property type="match status" value="1"/>
</dbReference>
<keyword evidence="2 3" id="KW-0456">Lyase</keyword>
<dbReference type="PANTHER" id="PTHR32022">
    <property type="entry name" value="D-GLUTAMATE CYCLASE, MITOCHONDRIAL"/>
    <property type="match status" value="1"/>
</dbReference>
<dbReference type="SUPFAM" id="SSF160920">
    <property type="entry name" value="PSTPO5379-like"/>
    <property type="match status" value="1"/>
</dbReference>
<evidence type="ECO:0000256" key="2">
    <source>
        <dbReference type="ARBA" id="ARBA00023239"/>
    </source>
</evidence>
<accession>A0ABS2ZEL9</accession>
<dbReference type="PANTHER" id="PTHR32022:SF10">
    <property type="entry name" value="D-GLUTAMATE CYCLASE, MITOCHONDRIAL"/>
    <property type="match status" value="1"/>
</dbReference>
<dbReference type="Proteomes" id="UP001319060">
    <property type="component" value="Unassembled WGS sequence"/>
</dbReference>
<organism evidence="4 5">
    <name type="scientific">Fictibacillus barbaricus</name>
    <dbReference type="NCBI Taxonomy" id="182136"/>
    <lineage>
        <taxon>Bacteria</taxon>
        <taxon>Bacillati</taxon>
        <taxon>Bacillota</taxon>
        <taxon>Bacilli</taxon>
        <taxon>Bacillales</taxon>
        <taxon>Fictibacillaceae</taxon>
        <taxon>Fictibacillus</taxon>
    </lineage>
</organism>
<dbReference type="Gene3D" id="3.40.1640.10">
    <property type="entry name" value="PSTPO5379-like"/>
    <property type="match status" value="1"/>
</dbReference>
<dbReference type="EC" id="4.2.1.-" evidence="3"/>
<dbReference type="EMBL" id="JAFHKS010000044">
    <property type="protein sequence ID" value="MBN3546633.1"/>
    <property type="molecule type" value="Genomic_DNA"/>
</dbReference>
<reference evidence="4 5" key="1">
    <citation type="submission" date="2021-01" db="EMBL/GenBank/DDBJ databases">
        <title>Genome Sequencing of Type Strains.</title>
        <authorList>
            <person name="Lemaire J.F."/>
            <person name="Inderbitzin P."/>
            <person name="Collins S.B."/>
            <person name="Wespe N."/>
            <person name="Knight-Connoni V."/>
        </authorList>
    </citation>
    <scope>NUCLEOTIDE SEQUENCE [LARGE SCALE GENOMIC DNA]</scope>
    <source>
        <strain evidence="4 5">DSM 14730</strain>
    </source>
</reference>
<sequence>MNTLDRISAADARDLIRRGDWTKPTSGLANGYTQGNLVVLPKELAFEFLSFCQRNPKPCPVLDVTEPGSAVPALVAPDADLRVDIPKYRVYRSGELVEERQDITELWDENMVGFLLGCSFTFEHALMNNGIPVRHIERECNVPMFKTNIDCVKAGRFEGPMVVSMRPIPEKDVVRAVQVTSRFPSVHGAPVHIGNPEAIGINDLYQPDFGDPVQIYEGEVPVFWACGVTPQAVAMHVKPEIMITHAPGHMFITDVRDEKYGVL</sequence>
<evidence type="ECO:0000256" key="1">
    <source>
        <dbReference type="ARBA" id="ARBA00007896"/>
    </source>
</evidence>
<dbReference type="InterPro" id="IPR009906">
    <property type="entry name" value="D-Glu_cyclase"/>
</dbReference>
<name>A0ABS2ZEL9_9BACL</name>
<evidence type="ECO:0000313" key="4">
    <source>
        <dbReference type="EMBL" id="MBN3546633.1"/>
    </source>
</evidence>
<comment type="similarity">
    <text evidence="1 3">Belongs to the D-glutamate cyclase family.</text>
</comment>
<dbReference type="Pfam" id="PF07286">
    <property type="entry name" value="D-Glu_cyclase"/>
    <property type="match status" value="1"/>
</dbReference>